<sequence>MIRLEQVRDHMAVKLRDGRALFCFCFGVSRADFEHHPTIRDFIRQQTQEGQCSCETSSPLGRCCLKTLPDA</sequence>
<name>A0A1Y2K4L7_9PROT</name>
<dbReference type="AlphaFoldDB" id="A0A1Y2K4L7"/>
<evidence type="ECO:0000313" key="2">
    <source>
        <dbReference type="Proteomes" id="UP000194003"/>
    </source>
</evidence>
<organism evidence="1 2">
    <name type="scientific">Magnetofaba australis IT-1</name>
    <dbReference type="NCBI Taxonomy" id="1434232"/>
    <lineage>
        <taxon>Bacteria</taxon>
        <taxon>Pseudomonadati</taxon>
        <taxon>Pseudomonadota</taxon>
        <taxon>Magnetococcia</taxon>
        <taxon>Magnetococcales</taxon>
        <taxon>Magnetococcaceae</taxon>
        <taxon>Magnetofaba</taxon>
    </lineage>
</organism>
<evidence type="ECO:0000313" key="1">
    <source>
        <dbReference type="EMBL" id="OSM02084.1"/>
    </source>
</evidence>
<keyword evidence="2" id="KW-1185">Reference proteome</keyword>
<protein>
    <recommendedName>
        <fullName evidence="3">CopZ zinc binding domain-containing protein</fullName>
    </recommendedName>
</protein>
<dbReference type="STRING" id="1434232.MAIT1_02170"/>
<reference evidence="1 2" key="1">
    <citation type="journal article" date="2016" name="BMC Genomics">
        <title>Combined genomic and structural analyses of a cultured magnetotactic bacterium reveals its niche adaptation to a dynamic environment.</title>
        <authorList>
            <person name="Araujo A.C."/>
            <person name="Morillo V."/>
            <person name="Cypriano J."/>
            <person name="Teixeira L.C."/>
            <person name="Leao P."/>
            <person name="Lyra S."/>
            <person name="Almeida L.G."/>
            <person name="Bazylinski D.A."/>
            <person name="Vasconcellos A.T."/>
            <person name="Abreu F."/>
            <person name="Lins U."/>
        </authorList>
    </citation>
    <scope>NUCLEOTIDE SEQUENCE [LARGE SCALE GENOMIC DNA]</scope>
    <source>
        <strain evidence="1 2">IT-1</strain>
    </source>
</reference>
<gene>
    <name evidence="1" type="ORF">MAIT1_02170</name>
</gene>
<dbReference type="CDD" id="cd10141">
    <property type="entry name" value="CopZ-like_Fer2_BFD-like"/>
    <property type="match status" value="1"/>
</dbReference>
<dbReference type="Proteomes" id="UP000194003">
    <property type="component" value="Unassembled WGS sequence"/>
</dbReference>
<dbReference type="EMBL" id="LVJN01000020">
    <property type="protein sequence ID" value="OSM02084.1"/>
    <property type="molecule type" value="Genomic_DNA"/>
</dbReference>
<accession>A0A1Y2K4L7</accession>
<proteinExistence type="predicted"/>
<evidence type="ECO:0008006" key="3">
    <source>
        <dbReference type="Google" id="ProtNLM"/>
    </source>
</evidence>
<dbReference type="InterPro" id="IPR041854">
    <property type="entry name" value="BFD-like_2Fe2S-bd_dom_sf"/>
</dbReference>
<comment type="caution">
    <text evidence="1">The sequence shown here is derived from an EMBL/GenBank/DDBJ whole genome shotgun (WGS) entry which is preliminary data.</text>
</comment>
<dbReference type="Gene3D" id="1.10.10.1100">
    <property type="entry name" value="BFD-like [2Fe-2S]-binding domain"/>
    <property type="match status" value="1"/>
</dbReference>